<feature type="signal peptide" evidence="5">
    <location>
        <begin position="1"/>
        <end position="21"/>
    </location>
</feature>
<dbReference type="Pfam" id="PF00264">
    <property type="entry name" value="Tyrosinase"/>
    <property type="match status" value="1"/>
</dbReference>
<dbReference type="InterPro" id="IPR002227">
    <property type="entry name" value="Tyrosinase_Cu-bd"/>
</dbReference>
<dbReference type="Proteomes" id="UP000184330">
    <property type="component" value="Unassembled WGS sequence"/>
</dbReference>
<dbReference type="OrthoDB" id="1658288at2759"/>
<dbReference type="PROSITE" id="PS00498">
    <property type="entry name" value="TYROSINASE_2"/>
    <property type="match status" value="1"/>
</dbReference>
<dbReference type="Gene3D" id="2.60.310.20">
    <property type="match status" value="1"/>
</dbReference>
<dbReference type="GO" id="GO:0004497">
    <property type="term" value="F:monooxygenase activity"/>
    <property type="evidence" value="ECO:0007669"/>
    <property type="project" value="UniProtKB-KW"/>
</dbReference>
<organism evidence="8 9">
    <name type="scientific">Phialocephala subalpina</name>
    <dbReference type="NCBI Taxonomy" id="576137"/>
    <lineage>
        <taxon>Eukaryota</taxon>
        <taxon>Fungi</taxon>
        <taxon>Dikarya</taxon>
        <taxon>Ascomycota</taxon>
        <taxon>Pezizomycotina</taxon>
        <taxon>Leotiomycetes</taxon>
        <taxon>Helotiales</taxon>
        <taxon>Mollisiaceae</taxon>
        <taxon>Phialocephala</taxon>
        <taxon>Phialocephala fortinii species complex</taxon>
    </lineage>
</organism>
<dbReference type="AlphaFoldDB" id="A0A1L7X762"/>
<accession>A0A1L7X762</accession>
<dbReference type="InterPro" id="IPR041640">
    <property type="entry name" value="Tyrosinase_C"/>
</dbReference>
<reference evidence="8 9" key="1">
    <citation type="submission" date="2016-03" db="EMBL/GenBank/DDBJ databases">
        <authorList>
            <person name="Ploux O."/>
        </authorList>
    </citation>
    <scope>NUCLEOTIDE SEQUENCE [LARGE SCALE GENOMIC DNA]</scope>
    <source>
        <strain evidence="8 9">UAMH 11012</strain>
    </source>
</reference>
<evidence type="ECO:0000256" key="5">
    <source>
        <dbReference type="SAM" id="SignalP"/>
    </source>
</evidence>
<dbReference type="PRINTS" id="PR00092">
    <property type="entry name" value="TYROSINASE"/>
</dbReference>
<dbReference type="PANTHER" id="PTHR11474">
    <property type="entry name" value="TYROSINASE FAMILY MEMBER"/>
    <property type="match status" value="1"/>
</dbReference>
<evidence type="ECO:0000259" key="6">
    <source>
        <dbReference type="PROSITE" id="PS00497"/>
    </source>
</evidence>
<dbReference type="STRING" id="576137.A0A1L7X762"/>
<dbReference type="InterPro" id="IPR008922">
    <property type="entry name" value="Di-copper_centre_dom_sf"/>
</dbReference>
<dbReference type="PROSITE" id="PS00497">
    <property type="entry name" value="TYROSINASE_1"/>
    <property type="match status" value="1"/>
</dbReference>
<dbReference type="InterPro" id="IPR050316">
    <property type="entry name" value="Tyrosinase/Hemocyanin"/>
</dbReference>
<dbReference type="EMBL" id="FJOG01000017">
    <property type="protein sequence ID" value="CZR60853.1"/>
    <property type="molecule type" value="Genomic_DNA"/>
</dbReference>
<comment type="cofactor">
    <cofactor evidence="1">
        <name>Cu(2+)</name>
        <dbReference type="ChEBI" id="CHEBI:29036"/>
    </cofactor>
</comment>
<keyword evidence="9" id="KW-1185">Reference proteome</keyword>
<proteinExistence type="predicted"/>
<evidence type="ECO:0000256" key="2">
    <source>
        <dbReference type="ARBA" id="ARBA00022723"/>
    </source>
</evidence>
<keyword evidence="5" id="KW-0732">Signal</keyword>
<keyword evidence="4 8" id="KW-0503">Monooxygenase</keyword>
<dbReference type="Pfam" id="PF18132">
    <property type="entry name" value="Tyrosinase_C"/>
    <property type="match status" value="1"/>
</dbReference>
<keyword evidence="3" id="KW-0560">Oxidoreductase</keyword>
<name>A0A1L7X762_9HELO</name>
<protein>
    <submittedName>
        <fullName evidence="8">Related to monophenol monooxygenase (Tyrosinase)</fullName>
    </submittedName>
</protein>
<evidence type="ECO:0000259" key="7">
    <source>
        <dbReference type="PROSITE" id="PS00498"/>
    </source>
</evidence>
<keyword evidence="2" id="KW-0479">Metal-binding</keyword>
<evidence type="ECO:0000256" key="3">
    <source>
        <dbReference type="ARBA" id="ARBA00023002"/>
    </source>
</evidence>
<sequence>MFSRLVLAWSLVAAFCLVTTAPTPGNSSQPYAITGVRTGLMRRQSSTNWPARRALNDLIHDVPQWPVEHPSFLLLSLFVQAYNKFQQQDESFFLSYHEIAGIHGRPYYSWNYAPQGNGAPTTGYCTHGSVLFLSWHRPYLALYEQVIASFAQDVVKTYPASMQATWQIAADQLRIPFWDWASNYTLPDIAEQSTTQIMNSSGKYQTVNNPLYQYKFQNMPMNAQYFPTTDSDGWLAKYPQTMRGVSVQGGPSNPGLSNYYMAYYKFKSATWYALTRSAGLFNNFSTTAYSGTSLESVHNNVHVAIGANAGHMSLLAYAAYDPIFWLHHANVDRLYAIWQALNPNSFVVPTTEPFGTFALAQGTQEDETTPLEPFASSGDAPYYTSDTSRLPSVFGYTYPEMLDWNIPTAQLTANVAATIHTLYNPNNQLTKRAAGSTALVRKEWFAGVKVNKFDLQGTRFSIQLFLGHVPQNPEEWLNSGNNIGSFTIFPPPNPSGGPIPEVLAYSEYSLVEALTEKGPNMEDVGAVTEYLKEDLHWRVQKFDGTIVPTNQVPSLVITVQSETVTMGKDNTELPSYSDVTIAASATEGKAGGFAG</sequence>
<feature type="domain" description="Tyrosinase copper-binding" evidence="7">
    <location>
        <begin position="321"/>
        <end position="332"/>
    </location>
</feature>
<dbReference type="PANTHER" id="PTHR11474:SF131">
    <property type="entry name" value="TYROSINASE COPPER-BINDING DOMAIN-CONTAINING PROTEIN"/>
    <property type="match status" value="1"/>
</dbReference>
<dbReference type="SUPFAM" id="SSF48056">
    <property type="entry name" value="Di-copper centre-containing domain"/>
    <property type="match status" value="1"/>
</dbReference>
<dbReference type="Gene3D" id="1.10.1280.10">
    <property type="entry name" value="Di-copper center containing domain from catechol oxidase"/>
    <property type="match status" value="1"/>
</dbReference>
<evidence type="ECO:0000313" key="8">
    <source>
        <dbReference type="EMBL" id="CZR60853.1"/>
    </source>
</evidence>
<feature type="chain" id="PRO_5012228196" evidence="5">
    <location>
        <begin position="22"/>
        <end position="595"/>
    </location>
</feature>
<evidence type="ECO:0000256" key="1">
    <source>
        <dbReference type="ARBA" id="ARBA00001973"/>
    </source>
</evidence>
<evidence type="ECO:0000256" key="4">
    <source>
        <dbReference type="ARBA" id="ARBA00023033"/>
    </source>
</evidence>
<feature type="domain" description="Tyrosinase copper-binding" evidence="6">
    <location>
        <begin position="127"/>
        <end position="144"/>
    </location>
</feature>
<evidence type="ECO:0000313" key="9">
    <source>
        <dbReference type="Proteomes" id="UP000184330"/>
    </source>
</evidence>
<dbReference type="GO" id="GO:0046872">
    <property type="term" value="F:metal ion binding"/>
    <property type="evidence" value="ECO:0007669"/>
    <property type="project" value="UniProtKB-KW"/>
</dbReference>
<gene>
    <name evidence="8" type="ORF">PAC_10749</name>
</gene>